<evidence type="ECO:0000313" key="1">
    <source>
        <dbReference type="EMBL" id="MDR6240786.1"/>
    </source>
</evidence>
<dbReference type="RefSeq" id="WP_309941027.1">
    <property type="nucleotide sequence ID" value="NZ_AP025306.1"/>
</dbReference>
<dbReference type="AlphaFoldDB" id="A0AAE3XMS6"/>
<protein>
    <submittedName>
        <fullName evidence="1">YD repeat-containing protein</fullName>
    </submittedName>
</protein>
<evidence type="ECO:0000313" key="2">
    <source>
        <dbReference type="Proteomes" id="UP001185092"/>
    </source>
</evidence>
<comment type="caution">
    <text evidence="1">The sequence shown here is derived from an EMBL/GenBank/DDBJ whole genome shotgun (WGS) entry which is preliminary data.</text>
</comment>
<gene>
    <name evidence="1" type="ORF">HNQ88_003862</name>
</gene>
<dbReference type="Gene3D" id="2.180.10.10">
    <property type="entry name" value="RHS repeat-associated core"/>
    <property type="match status" value="1"/>
</dbReference>
<keyword evidence="2" id="KW-1185">Reference proteome</keyword>
<dbReference type="EMBL" id="JAVDQD010000005">
    <property type="protein sequence ID" value="MDR6240786.1"/>
    <property type="molecule type" value="Genomic_DNA"/>
</dbReference>
<reference evidence="1" key="1">
    <citation type="submission" date="2023-07" db="EMBL/GenBank/DDBJ databases">
        <title>Genomic Encyclopedia of Type Strains, Phase IV (KMG-IV): sequencing the most valuable type-strain genomes for metagenomic binning, comparative biology and taxonomic classification.</title>
        <authorList>
            <person name="Goeker M."/>
        </authorList>
    </citation>
    <scope>NUCLEOTIDE SEQUENCE</scope>
    <source>
        <strain evidence="1">DSM 26174</strain>
    </source>
</reference>
<proteinExistence type="predicted"/>
<dbReference type="Proteomes" id="UP001185092">
    <property type="component" value="Unassembled WGS sequence"/>
</dbReference>
<sequence length="341" mass="39822">MKLLSRKKLVNYLFIFFLTIAFIVPTSANIYDSEETFEVELFMSYLFFQDSPLQTKFMSKVAETTQPTGQSEIESYKSAGNDCLQTNVMKYDPRGQMKSWIQNEYDEHGRKLKQAVFDNEGVVQGYQLLSYGYSGSYGEFAGAFSHMIPGDPWSRYAQYLSYTSLDPAGLIVSQVQRHIENQINVGREYLYGKGSELKGYMQHFYDEQNNRVQTFIYNQRGRLQNWLQYEYDEYGQPIATTLYDSKGQVEGYVNNHYQEYRNYVDSLYNSYRGKYDEYKGKIEYEYNSAGEKINQTYLSAQGTVLQYTTYQYDQFGNMVSSKYYDAKGQMLNYATATFNCP</sequence>
<name>A0AAE3XMS6_9BACT</name>
<accession>A0AAE3XMS6</accession>
<organism evidence="1 2">
    <name type="scientific">Aureibacter tunicatorum</name>
    <dbReference type="NCBI Taxonomy" id="866807"/>
    <lineage>
        <taxon>Bacteria</taxon>
        <taxon>Pseudomonadati</taxon>
        <taxon>Bacteroidota</taxon>
        <taxon>Cytophagia</taxon>
        <taxon>Cytophagales</taxon>
        <taxon>Persicobacteraceae</taxon>
        <taxon>Aureibacter</taxon>
    </lineage>
</organism>